<name>A0A9P8KQ17_9HYPO</name>
<dbReference type="Proteomes" id="UP000826573">
    <property type="component" value="Unassembled WGS sequence"/>
</dbReference>
<protein>
    <submittedName>
        <fullName evidence="1">Uncharacterized protein</fullName>
    </submittedName>
</protein>
<keyword evidence="2" id="KW-1185">Reference proteome</keyword>
<sequence length="76" mass="8211">MGARVTNFLAKNRDLSKFETKADSGDFITSEGVTATGTLNTGTEFGRCGMRSVRSCSDLGTCAWRLECSGRRALKL</sequence>
<comment type="caution">
    <text evidence="1">The sequence shown here is derived from an EMBL/GenBank/DDBJ whole genome shotgun (WGS) entry which is preliminary data.</text>
</comment>
<evidence type="ECO:0000313" key="1">
    <source>
        <dbReference type="EMBL" id="KAH0529807.1"/>
    </source>
</evidence>
<reference evidence="1 2" key="1">
    <citation type="submission" date="2021-08" db="EMBL/GenBank/DDBJ databases">
        <title>The highly contiguous genome resource for Trichoderma semiorbis FJ059, a fungal antagonistic to plant pathogens.</title>
        <authorList>
            <person name="Liu T."/>
        </authorList>
    </citation>
    <scope>NUCLEOTIDE SEQUENCE [LARGE SCALE GENOMIC DNA]</scope>
    <source>
        <strain evidence="1 2">FJ059</strain>
    </source>
</reference>
<dbReference type="EMBL" id="JAIMJC010000002">
    <property type="protein sequence ID" value="KAH0529807.1"/>
    <property type="molecule type" value="Genomic_DNA"/>
</dbReference>
<gene>
    <name evidence="1" type="ORF">TsFJ059_004510</name>
</gene>
<accession>A0A9P8KQ17</accession>
<dbReference type="AlphaFoldDB" id="A0A9P8KQ17"/>
<evidence type="ECO:0000313" key="2">
    <source>
        <dbReference type="Proteomes" id="UP000826573"/>
    </source>
</evidence>
<organism evidence="1 2">
    <name type="scientific">Trichoderma semiorbis</name>
    <dbReference type="NCBI Taxonomy" id="1491008"/>
    <lineage>
        <taxon>Eukaryota</taxon>
        <taxon>Fungi</taxon>
        <taxon>Dikarya</taxon>
        <taxon>Ascomycota</taxon>
        <taxon>Pezizomycotina</taxon>
        <taxon>Sordariomycetes</taxon>
        <taxon>Hypocreomycetidae</taxon>
        <taxon>Hypocreales</taxon>
        <taxon>Hypocreaceae</taxon>
        <taxon>Trichoderma</taxon>
    </lineage>
</organism>
<proteinExistence type="predicted"/>